<organism evidence="1 2">
    <name type="scientific">Pseudomonas moorei</name>
    <dbReference type="NCBI Taxonomy" id="395599"/>
    <lineage>
        <taxon>Bacteria</taxon>
        <taxon>Pseudomonadati</taxon>
        <taxon>Pseudomonadota</taxon>
        <taxon>Gammaproteobacteria</taxon>
        <taxon>Pseudomonadales</taxon>
        <taxon>Pseudomonadaceae</taxon>
        <taxon>Pseudomonas</taxon>
    </lineage>
</organism>
<protein>
    <submittedName>
        <fullName evidence="1">Putative cyclase</fullName>
    </submittedName>
</protein>
<dbReference type="OrthoDB" id="7067800at2"/>
<name>A0A1H1ICP3_9PSED</name>
<evidence type="ECO:0000313" key="1">
    <source>
        <dbReference type="EMBL" id="SDR35444.1"/>
    </source>
</evidence>
<dbReference type="Pfam" id="PF04199">
    <property type="entry name" value="Cyclase"/>
    <property type="match status" value="1"/>
</dbReference>
<dbReference type="SUPFAM" id="SSF102198">
    <property type="entry name" value="Putative cyclase"/>
    <property type="match status" value="1"/>
</dbReference>
<evidence type="ECO:0000313" key="2">
    <source>
        <dbReference type="Proteomes" id="UP000199570"/>
    </source>
</evidence>
<dbReference type="GO" id="GO:0019441">
    <property type="term" value="P:L-tryptophan catabolic process to kynurenine"/>
    <property type="evidence" value="ECO:0007669"/>
    <property type="project" value="InterPro"/>
</dbReference>
<keyword evidence="2" id="KW-1185">Reference proteome</keyword>
<dbReference type="InterPro" id="IPR037175">
    <property type="entry name" value="KFase_sf"/>
</dbReference>
<dbReference type="RefSeq" id="WP_090326242.1">
    <property type="nucleotide sequence ID" value="NZ_FNKJ01000003.1"/>
</dbReference>
<proteinExistence type="predicted"/>
<gene>
    <name evidence="1" type="ORF">SAMN04490195_5221</name>
</gene>
<dbReference type="EMBL" id="FNKJ01000003">
    <property type="protein sequence ID" value="SDR35444.1"/>
    <property type="molecule type" value="Genomic_DNA"/>
</dbReference>
<accession>A0A1H1ICP3</accession>
<dbReference type="Gene3D" id="3.50.30.50">
    <property type="entry name" value="Putative cyclase"/>
    <property type="match status" value="1"/>
</dbReference>
<sequence>MSFNSKSLPTYEQLLERKDAPPGSSWGLFGDNDQVGTLNLINTESRLRGIASVVDGKAFSLDLPSTSIYPSLAPTRKPIAHHIFQRNDFHHDEWLDNFYTQYGSQIDGLRHIGHPEYGFYNGYDHTQFKPGTNTLSIHHFAALPIATRGVLIDVERYMAKQGLTLDQSSGQAISVDILEAARKSQGVEIQWGDAVIIRFGWLDYYLNRTDESTRANLVTEQFHPGLEQSTKTLSWLWDNRISIIAADNFALECWPAKPDSPFFTPGELRHEECSAHAGIMHRAIIPLMGMPIGELWNIDELAKACAADGRYTFMLTAAPLPIVGGVGSPANAIAIR</sequence>
<dbReference type="PANTHER" id="PTHR34861:SF10">
    <property type="entry name" value="CYCLASE"/>
    <property type="match status" value="1"/>
</dbReference>
<dbReference type="PANTHER" id="PTHR34861">
    <property type="match status" value="1"/>
</dbReference>
<dbReference type="GO" id="GO:0004061">
    <property type="term" value="F:arylformamidase activity"/>
    <property type="evidence" value="ECO:0007669"/>
    <property type="project" value="InterPro"/>
</dbReference>
<dbReference type="Proteomes" id="UP000199570">
    <property type="component" value="Unassembled WGS sequence"/>
</dbReference>
<reference evidence="2" key="1">
    <citation type="submission" date="2016-10" db="EMBL/GenBank/DDBJ databases">
        <authorList>
            <person name="Varghese N."/>
            <person name="Submissions S."/>
        </authorList>
    </citation>
    <scope>NUCLEOTIDE SEQUENCE [LARGE SCALE GENOMIC DNA]</scope>
    <source>
        <strain evidence="2">BS3775</strain>
    </source>
</reference>
<dbReference type="InterPro" id="IPR007325">
    <property type="entry name" value="KFase/CYL"/>
</dbReference>
<dbReference type="AlphaFoldDB" id="A0A1H1ICP3"/>